<dbReference type="EMBL" id="UPHU01000001">
    <property type="protein sequence ID" value="VBA48453.1"/>
    <property type="molecule type" value="Genomic_DNA"/>
</dbReference>
<keyword evidence="2" id="KW-1185">Reference proteome</keyword>
<dbReference type="Gene3D" id="1.10.10.10">
    <property type="entry name" value="Winged helix-like DNA-binding domain superfamily/Winged helix DNA-binding domain"/>
    <property type="match status" value="1"/>
</dbReference>
<evidence type="ECO:0000313" key="1">
    <source>
        <dbReference type="EMBL" id="VBA48453.1"/>
    </source>
</evidence>
<reference evidence="1 2" key="1">
    <citation type="submission" date="2018-09" db="EMBL/GenBank/DDBJ databases">
        <authorList>
            <person name="Tagini F."/>
        </authorList>
    </citation>
    <scope>NUCLEOTIDE SEQUENCE [LARGE SCALE GENOMIC DNA]</scope>
    <source>
        <strain evidence="1 2">MK142</strain>
    </source>
</reference>
<accession>A0A498QQ20</accession>
<organism evidence="1 2">
    <name type="scientific">Mycobacterium pseudokansasii</name>
    <dbReference type="NCBI Taxonomy" id="2341080"/>
    <lineage>
        <taxon>Bacteria</taxon>
        <taxon>Bacillati</taxon>
        <taxon>Actinomycetota</taxon>
        <taxon>Actinomycetes</taxon>
        <taxon>Mycobacteriales</taxon>
        <taxon>Mycobacteriaceae</taxon>
        <taxon>Mycobacterium</taxon>
    </lineage>
</organism>
<dbReference type="AlphaFoldDB" id="A0A498QQ20"/>
<gene>
    <name evidence="1" type="ORF">LAUMK142_01350</name>
</gene>
<sequence length="66" mass="7302">MLTEAGFDFMPVVFAMFRWGKRHLASGDRFQLTLLGCGAAAQIKIRCGKEHLVPPDELGIRLVTSP</sequence>
<dbReference type="Proteomes" id="UP000268285">
    <property type="component" value="Unassembled WGS sequence"/>
</dbReference>
<protein>
    <submittedName>
        <fullName evidence="1">Uncharacterized protein</fullName>
    </submittedName>
</protein>
<evidence type="ECO:0000313" key="2">
    <source>
        <dbReference type="Proteomes" id="UP000268285"/>
    </source>
</evidence>
<dbReference type="InterPro" id="IPR036388">
    <property type="entry name" value="WH-like_DNA-bd_sf"/>
</dbReference>
<name>A0A498QQ20_9MYCO</name>
<proteinExistence type="predicted"/>